<sequence length="149" mass="17459">MRIEKANTTDSEILTQITKKSKAYWGYSAEQIQKWEVSLTISQDYIREHDVFKLVKDNVIIGYYSYLFEDGKNVKMDNLFILPEYIGKGFGKYLFLDFLNRMKEAEIQTIQLDSEPNAEGFYSKMGFVKIGAFETAIKDRFMPVMEMKL</sequence>
<dbReference type="KEGG" id="fcs:TRV642_0685"/>
<dbReference type="PROSITE" id="PS51186">
    <property type="entry name" value="GNAT"/>
    <property type="match status" value="1"/>
</dbReference>
<dbReference type="InterPro" id="IPR000182">
    <property type="entry name" value="GNAT_dom"/>
</dbReference>
<reference evidence="2" key="1">
    <citation type="submission" date="2022-09" db="EMBL/GenBank/DDBJ databases">
        <authorList>
            <person name="Duchaud E."/>
        </authorList>
    </citation>
    <scope>NUCLEOTIDE SEQUENCE</scope>
    <source>
        <strain evidence="2">TRV642</strain>
    </source>
</reference>
<dbReference type="RefSeq" id="WP_263362118.1">
    <property type="nucleotide sequence ID" value="NZ_OX336425.1"/>
</dbReference>
<dbReference type="InterPro" id="IPR016181">
    <property type="entry name" value="Acyl_CoA_acyltransferase"/>
</dbReference>
<evidence type="ECO:0000313" key="3">
    <source>
        <dbReference type="Proteomes" id="UP001152749"/>
    </source>
</evidence>
<evidence type="ECO:0000259" key="1">
    <source>
        <dbReference type="PROSITE" id="PS51186"/>
    </source>
</evidence>
<organism evidence="2 3">
    <name type="scientific">Flavobacterium collinsii</name>
    <dbReference type="NCBI Taxonomy" id="1114861"/>
    <lineage>
        <taxon>Bacteria</taxon>
        <taxon>Pseudomonadati</taxon>
        <taxon>Bacteroidota</taxon>
        <taxon>Flavobacteriia</taxon>
        <taxon>Flavobacteriales</taxon>
        <taxon>Flavobacteriaceae</taxon>
        <taxon>Flavobacterium</taxon>
    </lineage>
</organism>
<proteinExistence type="predicted"/>
<dbReference type="Gene3D" id="3.40.630.30">
    <property type="match status" value="1"/>
</dbReference>
<dbReference type="GO" id="GO:0016747">
    <property type="term" value="F:acyltransferase activity, transferring groups other than amino-acyl groups"/>
    <property type="evidence" value="ECO:0007669"/>
    <property type="project" value="InterPro"/>
</dbReference>
<accession>A0A9W4TD17</accession>
<dbReference type="SUPFAM" id="SSF55729">
    <property type="entry name" value="Acyl-CoA N-acyltransferases (Nat)"/>
    <property type="match status" value="1"/>
</dbReference>
<dbReference type="CDD" id="cd04301">
    <property type="entry name" value="NAT_SF"/>
    <property type="match status" value="1"/>
</dbReference>
<protein>
    <submittedName>
        <fullName evidence="2">N-acetyltransferase domain-containing protein</fullName>
    </submittedName>
</protein>
<name>A0A9W4TD17_9FLAO</name>
<dbReference type="Pfam" id="PF13673">
    <property type="entry name" value="Acetyltransf_10"/>
    <property type="match status" value="1"/>
</dbReference>
<dbReference type="EMBL" id="OX336425">
    <property type="protein sequence ID" value="CAI2765724.1"/>
    <property type="molecule type" value="Genomic_DNA"/>
</dbReference>
<dbReference type="AlphaFoldDB" id="A0A9W4TD17"/>
<gene>
    <name evidence="2" type="ORF">TRV642_0685</name>
</gene>
<dbReference type="Proteomes" id="UP001152749">
    <property type="component" value="Chromosome"/>
</dbReference>
<evidence type="ECO:0000313" key="2">
    <source>
        <dbReference type="EMBL" id="CAI2765724.1"/>
    </source>
</evidence>
<feature type="domain" description="N-acetyltransferase" evidence="1">
    <location>
        <begin position="1"/>
        <end position="149"/>
    </location>
</feature>